<dbReference type="OrthoDB" id="3938460at2759"/>
<evidence type="ECO:0000313" key="1">
    <source>
        <dbReference type="EMBL" id="KAF1928447.1"/>
    </source>
</evidence>
<evidence type="ECO:0000313" key="2">
    <source>
        <dbReference type="Proteomes" id="UP000800082"/>
    </source>
</evidence>
<organism evidence="1 2">
    <name type="scientific">Didymella exigua CBS 183.55</name>
    <dbReference type="NCBI Taxonomy" id="1150837"/>
    <lineage>
        <taxon>Eukaryota</taxon>
        <taxon>Fungi</taxon>
        <taxon>Dikarya</taxon>
        <taxon>Ascomycota</taxon>
        <taxon>Pezizomycotina</taxon>
        <taxon>Dothideomycetes</taxon>
        <taxon>Pleosporomycetidae</taxon>
        <taxon>Pleosporales</taxon>
        <taxon>Pleosporineae</taxon>
        <taxon>Didymellaceae</taxon>
        <taxon>Didymella</taxon>
    </lineage>
</organism>
<evidence type="ECO:0008006" key="3">
    <source>
        <dbReference type="Google" id="ProtNLM"/>
    </source>
</evidence>
<dbReference type="AlphaFoldDB" id="A0A6A5RSG8"/>
<accession>A0A6A5RSG8</accession>
<dbReference type="GeneID" id="54345323"/>
<proteinExistence type="predicted"/>
<dbReference type="Proteomes" id="UP000800082">
    <property type="component" value="Unassembled WGS sequence"/>
</dbReference>
<protein>
    <recommendedName>
        <fullName evidence="3">HTH CENPB-type domain-containing protein</fullName>
    </recommendedName>
</protein>
<dbReference type="EMBL" id="ML978969">
    <property type="protein sequence ID" value="KAF1928447.1"/>
    <property type="molecule type" value="Genomic_DNA"/>
</dbReference>
<reference evidence="1" key="1">
    <citation type="journal article" date="2020" name="Stud. Mycol.">
        <title>101 Dothideomycetes genomes: a test case for predicting lifestyles and emergence of pathogens.</title>
        <authorList>
            <person name="Haridas S."/>
            <person name="Albert R."/>
            <person name="Binder M."/>
            <person name="Bloem J."/>
            <person name="Labutti K."/>
            <person name="Salamov A."/>
            <person name="Andreopoulos B."/>
            <person name="Baker S."/>
            <person name="Barry K."/>
            <person name="Bills G."/>
            <person name="Bluhm B."/>
            <person name="Cannon C."/>
            <person name="Castanera R."/>
            <person name="Culley D."/>
            <person name="Daum C."/>
            <person name="Ezra D."/>
            <person name="Gonzalez J."/>
            <person name="Henrissat B."/>
            <person name="Kuo A."/>
            <person name="Liang C."/>
            <person name="Lipzen A."/>
            <person name="Lutzoni F."/>
            <person name="Magnuson J."/>
            <person name="Mondo S."/>
            <person name="Nolan M."/>
            <person name="Ohm R."/>
            <person name="Pangilinan J."/>
            <person name="Park H.-J."/>
            <person name="Ramirez L."/>
            <person name="Alfaro M."/>
            <person name="Sun H."/>
            <person name="Tritt A."/>
            <person name="Yoshinaga Y."/>
            <person name="Zwiers L.-H."/>
            <person name="Turgeon B."/>
            <person name="Goodwin S."/>
            <person name="Spatafora J."/>
            <person name="Crous P."/>
            <person name="Grigoriev I."/>
        </authorList>
    </citation>
    <scope>NUCLEOTIDE SEQUENCE</scope>
    <source>
        <strain evidence="1">CBS 183.55</strain>
    </source>
</reference>
<name>A0A6A5RSG8_9PLEO</name>
<dbReference type="RefSeq" id="XP_033448699.1">
    <property type="nucleotide sequence ID" value="XM_033587677.1"/>
</dbReference>
<keyword evidence="2" id="KW-1185">Reference proteome</keyword>
<sequence length="193" mass="22912">MPLEEALAELNTLGPTEDFSYRKLAEKHSCCHTTLIRRHKGKCASRKAKAEHQMVLHPRNEVEVVQYIKSLTERHLMPTRKILVRIIKSLCKWEPSDRWVTRFLHRYPDDLLTAWSAPMEKQRHDAASYDSFRSYFDLLHSTIKQHSIQPENTYNMDEKGFMIRVMSKGVRIFNKQLFRLQKYKLASHDSNRK</sequence>
<gene>
    <name evidence="1" type="ORF">M421DRAFT_160893</name>
</gene>